<dbReference type="CDD" id="cd00761">
    <property type="entry name" value="Glyco_tranf_GTA_type"/>
    <property type="match status" value="1"/>
</dbReference>
<proteinExistence type="inferred from homology"/>
<dbReference type="InterPro" id="IPR001173">
    <property type="entry name" value="Glyco_trans_2-like"/>
</dbReference>
<dbReference type="EMBL" id="NSGP01000021">
    <property type="protein sequence ID" value="PAT09081.1"/>
    <property type="molecule type" value="Genomic_DNA"/>
</dbReference>
<evidence type="ECO:0000256" key="1">
    <source>
        <dbReference type="ARBA" id="ARBA00006739"/>
    </source>
</evidence>
<organism evidence="5 6">
    <name type="scientific">Corynebacterium hadale</name>
    <dbReference type="NCBI Taxonomy" id="2026255"/>
    <lineage>
        <taxon>Bacteria</taxon>
        <taxon>Bacillati</taxon>
        <taxon>Actinomycetota</taxon>
        <taxon>Actinomycetes</taxon>
        <taxon>Mycobacteriales</taxon>
        <taxon>Corynebacteriaceae</taxon>
        <taxon>Corynebacterium</taxon>
    </lineage>
</organism>
<dbReference type="Gene3D" id="3.90.550.10">
    <property type="entry name" value="Spore Coat Polysaccharide Biosynthesis Protein SpsA, Chain A"/>
    <property type="match status" value="1"/>
</dbReference>
<keyword evidence="2" id="KW-0328">Glycosyltransferase</keyword>
<reference evidence="5 6" key="1">
    <citation type="submission" date="2017-08" db="EMBL/GenBank/DDBJ databases">
        <title>Whole genome sequences of 6 clinical strains closest to Corynebacterium imitans.</title>
        <authorList>
            <person name="Bernier A.-M."/>
            <person name="Burdz T."/>
            <person name="Bernard K."/>
        </authorList>
    </citation>
    <scope>NUCLEOTIDE SEQUENCE [LARGE SCALE GENOMIC DNA]</scope>
    <source>
        <strain evidence="5 6">NML92-0415</strain>
    </source>
</reference>
<comment type="similarity">
    <text evidence="1">Belongs to the glycosyltransferase 2 family.</text>
</comment>
<evidence type="ECO:0000256" key="2">
    <source>
        <dbReference type="ARBA" id="ARBA00022676"/>
    </source>
</evidence>
<dbReference type="GO" id="GO:0016757">
    <property type="term" value="F:glycosyltransferase activity"/>
    <property type="evidence" value="ECO:0007669"/>
    <property type="project" value="UniProtKB-KW"/>
</dbReference>
<name>A0AB36RI92_9CORY</name>
<dbReference type="InterPro" id="IPR050834">
    <property type="entry name" value="Glycosyltransf_2"/>
</dbReference>
<accession>A0AB36RI92</accession>
<dbReference type="Proteomes" id="UP000218041">
    <property type="component" value="Unassembled WGS sequence"/>
</dbReference>
<protein>
    <recommendedName>
        <fullName evidence="4">Glycosyltransferase 2-like domain-containing protein</fullName>
    </recommendedName>
</protein>
<gene>
    <name evidence="5" type="ORF">CKJ80_11215</name>
</gene>
<dbReference type="SUPFAM" id="SSF53448">
    <property type="entry name" value="Nucleotide-diphospho-sugar transferases"/>
    <property type="match status" value="1"/>
</dbReference>
<comment type="caution">
    <text evidence="5">The sequence shown here is derived from an EMBL/GenBank/DDBJ whole genome shotgun (WGS) entry which is preliminary data.</text>
</comment>
<keyword evidence="3" id="KW-0808">Transferase</keyword>
<evidence type="ECO:0000313" key="5">
    <source>
        <dbReference type="EMBL" id="PAT09081.1"/>
    </source>
</evidence>
<sequence length="790" mass="87966">MLSDHDRGAVVARTINKSPKAAARFALKIKSVKLRDYFALAASGNFYSYAELIAILRRCRANTPSESDTIKQWDVECLIALAQVLGNQRLEETDLEDARLILTVVAAVFGKKSLSREDRLLLAEIVGECGDWETAAYILEQFGLKESNSPQYQFTVANRYAGSGGNSAKWLEAVNRIYSGSGFSSLSLPPSAPTNLDQLNSEPPSAKTIEGGPLVSVIVPTYEGADRIETALESLVAQTWKNLEIIVVDDGSSTENVDKLERVVLGYPSVRLVPLENNKGAYVARNEGLRQASGELVTVHDDDDWSHPEKIAEQVEYLLEHESLAGTISKHARVTEDLKFTRINRRPMYAQNNMSSLLLRTVDARALGGWDEVNRGADEEFTLRLQQVTGKKIECCSEIPLSFTRTHDRSLTSGEILRGFQDPSRMFYHSAFTEAHKRVDEFHSEAQVVPLPADMEAGGRGADFGKYDYGYVLDTKIDDFILSTAIAELRELDRLGYRVAIIQHHSLDGATKPLVAPAVLRMIRETGVDFLSFKNKAEFDYFIVRDARAFEFGECTPTKLRPKHLAIVATTGEQDETPVSRIDEHALDSLSAVFNRAPREIEIFSDWVGLAPYEQVDFSSWKPKEKLVVGRGAAATPAHWPSKASELRDVYGSNELYDVLLVDDFNQNCARIGEVLRDNARFVPANDYDRRRFLSDIDVWVDMGAPHSSASEDVLSAIAAGVVVVLRSGAEDVYGDAVLFAKPNGVKTVLKRLREFPLLYELQRERGINSLPATWDRATFGKYLDALREK</sequence>
<dbReference type="Pfam" id="PF00535">
    <property type="entry name" value="Glycos_transf_2"/>
    <property type="match status" value="1"/>
</dbReference>
<evidence type="ECO:0000256" key="3">
    <source>
        <dbReference type="ARBA" id="ARBA00022679"/>
    </source>
</evidence>
<dbReference type="InterPro" id="IPR029044">
    <property type="entry name" value="Nucleotide-diphossugar_trans"/>
</dbReference>
<evidence type="ECO:0000259" key="4">
    <source>
        <dbReference type="Pfam" id="PF00535"/>
    </source>
</evidence>
<evidence type="ECO:0000313" key="6">
    <source>
        <dbReference type="Proteomes" id="UP000218041"/>
    </source>
</evidence>
<dbReference type="PANTHER" id="PTHR43685:SF5">
    <property type="entry name" value="GLYCOSYLTRANSFERASE EPSE-RELATED"/>
    <property type="match status" value="1"/>
</dbReference>
<dbReference type="AlphaFoldDB" id="A0AB36RI92"/>
<feature type="domain" description="Glycosyltransferase 2-like" evidence="4">
    <location>
        <begin position="216"/>
        <end position="341"/>
    </location>
</feature>
<dbReference type="PANTHER" id="PTHR43685">
    <property type="entry name" value="GLYCOSYLTRANSFERASE"/>
    <property type="match status" value="1"/>
</dbReference>